<dbReference type="AlphaFoldDB" id="A0A175RB11"/>
<accession>A0A175RB11</accession>
<evidence type="ECO:0000259" key="2">
    <source>
        <dbReference type="Pfam" id="PF07811"/>
    </source>
</evidence>
<dbReference type="PATRIC" id="fig|401562.3.peg.216"/>
<reference evidence="3 4" key="1">
    <citation type="journal article" date="2016" name="Front. Microbiol.">
        <title>Genomic Resource of Rice Seed Associated Bacteria.</title>
        <authorList>
            <person name="Midha S."/>
            <person name="Bansal K."/>
            <person name="Sharma S."/>
            <person name="Kumar N."/>
            <person name="Patil P.P."/>
            <person name="Chaudhry V."/>
            <person name="Patil P.B."/>
        </authorList>
    </citation>
    <scope>NUCLEOTIDE SEQUENCE [LARGE SCALE GENOMIC DNA]</scope>
    <source>
        <strain evidence="3 4">NS226</strain>
    </source>
</reference>
<dbReference type="EMBL" id="LDPZ01000010">
    <property type="protein sequence ID" value="KTQ97298.1"/>
    <property type="molecule type" value="Genomic_DNA"/>
</dbReference>
<keyword evidence="1" id="KW-0812">Transmembrane</keyword>
<gene>
    <name evidence="3" type="ORF">NS226_04990</name>
</gene>
<evidence type="ECO:0000313" key="4">
    <source>
        <dbReference type="Proteomes" id="UP000078272"/>
    </source>
</evidence>
<evidence type="ECO:0000313" key="3">
    <source>
        <dbReference type="EMBL" id="KTQ97298.1"/>
    </source>
</evidence>
<dbReference type="STRING" id="401562.NS365_11090"/>
<name>A0A175RB11_9HYPH</name>
<organism evidence="3 4">
    <name type="scientific">Aureimonas ureilytica</name>
    <dbReference type="NCBI Taxonomy" id="401562"/>
    <lineage>
        <taxon>Bacteria</taxon>
        <taxon>Pseudomonadati</taxon>
        <taxon>Pseudomonadota</taxon>
        <taxon>Alphaproteobacteria</taxon>
        <taxon>Hyphomicrobiales</taxon>
        <taxon>Aurantimonadaceae</taxon>
        <taxon>Aureimonas</taxon>
    </lineage>
</organism>
<dbReference type="Proteomes" id="UP000078272">
    <property type="component" value="Unassembled WGS sequence"/>
</dbReference>
<feature type="transmembrane region" description="Helical" evidence="1">
    <location>
        <begin position="12"/>
        <end position="33"/>
    </location>
</feature>
<dbReference type="InterPro" id="IPR012495">
    <property type="entry name" value="TadE-like_dom"/>
</dbReference>
<feature type="domain" description="TadE-like" evidence="2">
    <location>
        <begin position="12"/>
        <end position="51"/>
    </location>
</feature>
<dbReference type="RefSeq" id="WP_058634047.1">
    <property type="nucleotide sequence ID" value="NZ_LDPZ01000010.1"/>
</dbReference>
<sequence>MTPRQLATREEGVIAIEFALILPILLILIVGTFEISKYIQTNNQVVQVVSMVGQMSSQLPATTDVTDVQRIWSASPLIAPEAQRVAANLKAQRWSDVLNVTITSIVFTKRVPDCQSNCVYDAQIAWSVGQNPVSCGTIPSGNPILPTQDVIPAELYGQGSVISVRASLSYLPYLIGTSDLLAGLASSLSGQMTESSWFLPRNADRTALTGLAAATPQVRLCPGIAS</sequence>
<comment type="caution">
    <text evidence="3">The sequence shown here is derived from an EMBL/GenBank/DDBJ whole genome shotgun (WGS) entry which is preliminary data.</text>
</comment>
<keyword evidence="1" id="KW-0472">Membrane</keyword>
<proteinExistence type="predicted"/>
<dbReference type="Pfam" id="PF07811">
    <property type="entry name" value="TadE"/>
    <property type="match status" value="1"/>
</dbReference>
<protein>
    <recommendedName>
        <fullName evidence="2">TadE-like domain-containing protein</fullName>
    </recommendedName>
</protein>
<evidence type="ECO:0000256" key="1">
    <source>
        <dbReference type="SAM" id="Phobius"/>
    </source>
</evidence>
<keyword evidence="1" id="KW-1133">Transmembrane helix</keyword>